<name>A0A0M0K516_9EUKA</name>
<accession>A0A0M0K516</accession>
<dbReference type="CDD" id="cd05121">
    <property type="entry name" value="ABC1_ADCK3-like"/>
    <property type="match status" value="1"/>
</dbReference>
<dbReference type="InterPro" id="IPR011009">
    <property type="entry name" value="Kinase-like_dom_sf"/>
</dbReference>
<sequence>MLRNFLAIVVSVEAYTVAPTGLSRSSGSFLSSRAPAPRLLLDELSASPLLSNPDVLSALGDPKVLLALGNPNVLSALGIAVAATVGSAIARSSGEAIGAPYPARADGYDPEAADRFYSARLPLVVWRLATLTYLTGAFNVRLLLDYAQYKRAGSPEGEPWPNEKDRAKEALSIAVGLGPTFIKLAQALSIRTDLIPEAYALELRQLQDAVPPFDSALAKELLAHELNLPTGGLGAKFKKISAEPLAAASIGQVYKGELADGRQVAIKVQRPNILDAIALDLYLLRLLVPLQTRISNAARKVPTYPEDLKLARELVDEWGRGFVAETDYLHEAANTAEFSAAMERRGLGAVTAPTVIPELSTRKILVTEWIDGTRLDLDASPDVPRLCGVAINAYLTMLLDTGCLHCDPHPGNLLRSRDGKLVILDWGMTQAVPQDLQYALIEFIAHVNAEDYDAMPQDFVNLGFTPPEQLERVRAPDLGRIGSLSAI</sequence>
<feature type="domain" description="Protein kinase" evidence="2">
    <location>
        <begin position="239"/>
        <end position="487"/>
    </location>
</feature>
<dbReference type="PROSITE" id="PS50011">
    <property type="entry name" value="PROTEIN_KINASE_DOM"/>
    <property type="match status" value="1"/>
</dbReference>
<evidence type="ECO:0000259" key="2">
    <source>
        <dbReference type="PROSITE" id="PS50011"/>
    </source>
</evidence>
<dbReference type="PANTHER" id="PTHR10566:SF118">
    <property type="entry name" value="PROTEIN KINASE DOMAIN-CONTAINING PROTEIN"/>
    <property type="match status" value="1"/>
</dbReference>
<comment type="similarity">
    <text evidence="1">Belongs to the protein kinase superfamily. ADCK protein kinase family.</text>
</comment>
<protein>
    <recommendedName>
        <fullName evidence="2">Protein kinase domain-containing protein</fullName>
    </recommendedName>
</protein>
<dbReference type="GO" id="GO:0005524">
    <property type="term" value="F:ATP binding"/>
    <property type="evidence" value="ECO:0007669"/>
    <property type="project" value="InterPro"/>
</dbReference>
<reference evidence="4" key="1">
    <citation type="journal article" date="2015" name="PLoS Genet.">
        <title>Genome Sequence and Transcriptome Analyses of Chrysochromulina tobin: Metabolic Tools for Enhanced Algal Fitness in the Prominent Order Prymnesiales (Haptophyceae).</title>
        <authorList>
            <person name="Hovde B.T."/>
            <person name="Deodato C.R."/>
            <person name="Hunsperger H.M."/>
            <person name="Ryken S.A."/>
            <person name="Yost W."/>
            <person name="Jha R.K."/>
            <person name="Patterson J."/>
            <person name="Monnat R.J. Jr."/>
            <person name="Barlow S.B."/>
            <person name="Starkenburg S.R."/>
            <person name="Cattolico R.A."/>
        </authorList>
    </citation>
    <scope>NUCLEOTIDE SEQUENCE</scope>
    <source>
        <strain evidence="4">CCMP291</strain>
    </source>
</reference>
<keyword evidence="4" id="KW-1185">Reference proteome</keyword>
<evidence type="ECO:0000256" key="1">
    <source>
        <dbReference type="ARBA" id="ARBA00009670"/>
    </source>
</evidence>
<dbReference type="Pfam" id="PF03109">
    <property type="entry name" value="ABC1"/>
    <property type="match status" value="1"/>
</dbReference>
<evidence type="ECO:0000313" key="4">
    <source>
        <dbReference type="Proteomes" id="UP000037460"/>
    </source>
</evidence>
<dbReference type="Proteomes" id="UP000037460">
    <property type="component" value="Unassembled WGS sequence"/>
</dbReference>
<dbReference type="InterPro" id="IPR004147">
    <property type="entry name" value="ABC1_dom"/>
</dbReference>
<proteinExistence type="inferred from homology"/>
<dbReference type="EMBL" id="JWZX01001516">
    <property type="protein sequence ID" value="KOO33453.1"/>
    <property type="molecule type" value="Genomic_DNA"/>
</dbReference>
<dbReference type="AlphaFoldDB" id="A0A0M0K516"/>
<gene>
    <name evidence="3" type="ORF">Ctob_013769</name>
</gene>
<dbReference type="OrthoDB" id="427480at2759"/>
<dbReference type="PANTHER" id="PTHR10566">
    <property type="entry name" value="CHAPERONE-ACTIVITY OF BC1 COMPLEX CABC1 -RELATED"/>
    <property type="match status" value="1"/>
</dbReference>
<dbReference type="SUPFAM" id="SSF56112">
    <property type="entry name" value="Protein kinase-like (PK-like)"/>
    <property type="match status" value="1"/>
</dbReference>
<dbReference type="InterPro" id="IPR000719">
    <property type="entry name" value="Prot_kinase_dom"/>
</dbReference>
<comment type="caution">
    <text evidence="3">The sequence shown here is derived from an EMBL/GenBank/DDBJ whole genome shotgun (WGS) entry which is preliminary data.</text>
</comment>
<dbReference type="InterPro" id="IPR050154">
    <property type="entry name" value="UbiB_kinase"/>
</dbReference>
<organism evidence="3 4">
    <name type="scientific">Chrysochromulina tobinii</name>
    <dbReference type="NCBI Taxonomy" id="1460289"/>
    <lineage>
        <taxon>Eukaryota</taxon>
        <taxon>Haptista</taxon>
        <taxon>Haptophyta</taxon>
        <taxon>Prymnesiophyceae</taxon>
        <taxon>Prymnesiales</taxon>
        <taxon>Chrysochromulinaceae</taxon>
        <taxon>Chrysochromulina</taxon>
    </lineage>
</organism>
<evidence type="ECO:0000313" key="3">
    <source>
        <dbReference type="EMBL" id="KOO33453.1"/>
    </source>
</evidence>
<dbReference type="GO" id="GO:0004672">
    <property type="term" value="F:protein kinase activity"/>
    <property type="evidence" value="ECO:0007669"/>
    <property type="project" value="InterPro"/>
</dbReference>